<dbReference type="AlphaFoldDB" id="A0A4P9ZXF2"/>
<organism evidence="3 4">
    <name type="scientific">Dimargaris cristalligena</name>
    <dbReference type="NCBI Taxonomy" id="215637"/>
    <lineage>
        <taxon>Eukaryota</taxon>
        <taxon>Fungi</taxon>
        <taxon>Fungi incertae sedis</taxon>
        <taxon>Zoopagomycota</taxon>
        <taxon>Kickxellomycotina</taxon>
        <taxon>Dimargaritomycetes</taxon>
        <taxon>Dimargaritales</taxon>
        <taxon>Dimargaritaceae</taxon>
        <taxon>Dimargaris</taxon>
    </lineage>
</organism>
<dbReference type="InterPro" id="IPR016135">
    <property type="entry name" value="UBQ-conjugating_enzyme/RWD"/>
</dbReference>
<keyword evidence="1" id="KW-0833">Ubl conjugation pathway</keyword>
<dbReference type="InterPro" id="IPR000608">
    <property type="entry name" value="UBC"/>
</dbReference>
<protein>
    <submittedName>
        <fullName evidence="3">Ubiquitin-conjugating enzyme/RWD-like protein</fullName>
    </submittedName>
</protein>
<evidence type="ECO:0000313" key="3">
    <source>
        <dbReference type="EMBL" id="RKP38346.1"/>
    </source>
</evidence>
<dbReference type="InterPro" id="IPR050113">
    <property type="entry name" value="Ub_conjugating_enzyme"/>
</dbReference>
<dbReference type="Proteomes" id="UP000268162">
    <property type="component" value="Unassembled WGS sequence"/>
</dbReference>
<accession>A0A4P9ZXF2</accession>
<reference evidence="4" key="1">
    <citation type="journal article" date="2018" name="Nat. Microbiol.">
        <title>Leveraging single-cell genomics to expand the fungal tree of life.</title>
        <authorList>
            <person name="Ahrendt S.R."/>
            <person name="Quandt C.A."/>
            <person name="Ciobanu D."/>
            <person name="Clum A."/>
            <person name="Salamov A."/>
            <person name="Andreopoulos B."/>
            <person name="Cheng J.F."/>
            <person name="Woyke T."/>
            <person name="Pelin A."/>
            <person name="Henrissat B."/>
            <person name="Reynolds N.K."/>
            <person name="Benny G.L."/>
            <person name="Smith M.E."/>
            <person name="James T.Y."/>
            <person name="Grigoriev I.V."/>
        </authorList>
    </citation>
    <scope>NUCLEOTIDE SEQUENCE [LARGE SCALE GENOMIC DNA]</scope>
    <source>
        <strain evidence="4">RSA 468</strain>
    </source>
</reference>
<dbReference type="Gene3D" id="3.10.110.10">
    <property type="entry name" value="Ubiquitin Conjugating Enzyme"/>
    <property type="match status" value="1"/>
</dbReference>
<gene>
    <name evidence="3" type="ORF">BJ085DRAFT_22110</name>
</gene>
<evidence type="ECO:0000259" key="2">
    <source>
        <dbReference type="PROSITE" id="PS50127"/>
    </source>
</evidence>
<feature type="domain" description="UBC core" evidence="2">
    <location>
        <begin position="5"/>
        <end position="154"/>
    </location>
</feature>
<dbReference type="EMBL" id="ML002378">
    <property type="protein sequence ID" value="RKP38346.1"/>
    <property type="molecule type" value="Genomic_DNA"/>
</dbReference>
<dbReference type="Pfam" id="PF00179">
    <property type="entry name" value="UQ_con"/>
    <property type="match status" value="1"/>
</dbReference>
<dbReference type="PANTHER" id="PTHR24067">
    <property type="entry name" value="UBIQUITIN-CONJUGATING ENZYME E2"/>
    <property type="match status" value="1"/>
</dbReference>
<proteinExistence type="predicted"/>
<dbReference type="PROSITE" id="PS50127">
    <property type="entry name" value="UBC_2"/>
    <property type="match status" value="1"/>
</dbReference>
<evidence type="ECO:0000256" key="1">
    <source>
        <dbReference type="ARBA" id="ARBA00022786"/>
    </source>
</evidence>
<dbReference type="FunFam" id="3.10.110.10:FF:000109">
    <property type="entry name" value="Ubiquitin-conjugating enzyme E2 J2-like"/>
    <property type="match status" value="1"/>
</dbReference>
<name>A0A4P9ZXF2_9FUNG</name>
<dbReference type="STRING" id="215637.A0A4P9ZXF2"/>
<dbReference type="SUPFAM" id="SSF54495">
    <property type="entry name" value="UBC-like"/>
    <property type="match status" value="1"/>
</dbReference>
<dbReference type="SMART" id="SM00212">
    <property type="entry name" value="UBCc"/>
    <property type="match status" value="1"/>
</dbReference>
<evidence type="ECO:0000313" key="4">
    <source>
        <dbReference type="Proteomes" id="UP000268162"/>
    </source>
</evidence>
<sequence length="168" mass="19245">MATKNAYKRLTKECLAMQCQPPPYINAKPLEDDILEWHYVLRGPQETPYEGTNWCILRFPNEYPFKPPSISMITPNGRFQTDTNICMSMSDFHPGLWNPSWSVATILNGLLSFMVDEEATTGSVRMTARDRRILAAKSHGFNLNDPQFKGKYSLVVYILFLFLADNNT</sequence>
<keyword evidence="4" id="KW-1185">Reference proteome</keyword>
<dbReference type="CDD" id="cd23799">
    <property type="entry name" value="UBCc_UBE2J"/>
    <property type="match status" value="1"/>
</dbReference>